<dbReference type="InterPro" id="IPR023032">
    <property type="entry name" value="tRNA_MAMT_biosynth_bifunc_MnmC"/>
</dbReference>
<dbReference type="GO" id="GO:0005737">
    <property type="term" value="C:cytoplasm"/>
    <property type="evidence" value="ECO:0007669"/>
    <property type="project" value="UniProtKB-SubCell"/>
</dbReference>
<keyword evidence="7 10" id="KW-0274">FAD</keyword>
<keyword evidence="14" id="KW-1185">Reference proteome</keyword>
<proteinExistence type="inferred from homology"/>
<comment type="caution">
    <text evidence="13">The sequence shown here is derived from an EMBL/GenBank/DDBJ whole genome shotgun (WGS) entry which is preliminary data.</text>
</comment>
<dbReference type="InterPro" id="IPR017610">
    <property type="entry name" value="tRNA_S-uridine_synth_MnmC_C"/>
</dbReference>
<keyword evidence="9 10" id="KW-0511">Multifunctional enzyme</keyword>
<comment type="cofactor">
    <cofactor evidence="10">
        <name>FAD</name>
        <dbReference type="ChEBI" id="CHEBI:57692"/>
    </cofactor>
</comment>
<dbReference type="GO" id="GO:0002098">
    <property type="term" value="P:tRNA wobble uridine modification"/>
    <property type="evidence" value="ECO:0007669"/>
    <property type="project" value="TreeGrafter"/>
</dbReference>
<dbReference type="SUPFAM" id="SSF51905">
    <property type="entry name" value="FAD/NAD(P)-binding domain"/>
    <property type="match status" value="1"/>
</dbReference>
<keyword evidence="1 10" id="KW-0963">Cytoplasm</keyword>
<evidence type="ECO:0000259" key="12">
    <source>
        <dbReference type="Pfam" id="PF05430"/>
    </source>
</evidence>
<feature type="region of interest" description="FAD-dependent cmnm(5)s(2)U34 oxidoreductase" evidence="10">
    <location>
        <begin position="303"/>
        <end position="705"/>
    </location>
</feature>
<dbReference type="RefSeq" id="WP_182810203.1">
    <property type="nucleotide sequence ID" value="NZ_JACJFM010000028.1"/>
</dbReference>
<evidence type="ECO:0000256" key="9">
    <source>
        <dbReference type="ARBA" id="ARBA00023268"/>
    </source>
</evidence>
<dbReference type="GO" id="GO:0050660">
    <property type="term" value="F:flavin adenine dinucleotide binding"/>
    <property type="evidence" value="ECO:0007669"/>
    <property type="project" value="UniProtKB-UniRule"/>
</dbReference>
<evidence type="ECO:0000256" key="8">
    <source>
        <dbReference type="ARBA" id="ARBA00023002"/>
    </source>
</evidence>
<dbReference type="InterPro" id="IPR047785">
    <property type="entry name" value="tRNA_MNMC2"/>
</dbReference>
<dbReference type="GO" id="GO:0032259">
    <property type="term" value="P:methylation"/>
    <property type="evidence" value="ECO:0007669"/>
    <property type="project" value="UniProtKB-KW"/>
</dbReference>
<evidence type="ECO:0000256" key="10">
    <source>
        <dbReference type="HAMAP-Rule" id="MF_01102"/>
    </source>
</evidence>
<evidence type="ECO:0000256" key="6">
    <source>
        <dbReference type="ARBA" id="ARBA00022694"/>
    </source>
</evidence>
<comment type="subcellular location">
    <subcellularLocation>
        <location evidence="10">Cytoplasm</location>
    </subcellularLocation>
</comment>
<keyword evidence="2 10" id="KW-0489">Methyltransferase</keyword>
<gene>
    <name evidence="10 13" type="primary">mnmC</name>
    <name evidence="13" type="ORF">H4O21_17645</name>
</gene>
<dbReference type="GO" id="GO:0016645">
    <property type="term" value="F:oxidoreductase activity, acting on the CH-NH group of donors"/>
    <property type="evidence" value="ECO:0007669"/>
    <property type="project" value="InterPro"/>
</dbReference>
<dbReference type="InterPro" id="IPR029063">
    <property type="entry name" value="SAM-dependent_MTases_sf"/>
</dbReference>
<comment type="function">
    <text evidence="10">Catalyzes the last two steps in the biosynthesis of 5-methylaminomethyl-2-thiouridine (mnm(5)s(2)U) at the wobble position (U34) in tRNA. Catalyzes the FAD-dependent demodification of cmnm(5)s(2)U34 to nm(5)s(2)U34, followed by the transfer of a methyl group from S-adenosyl-L-methionine to nm(5)s(2)U34, to form mnm(5)s(2)U34.</text>
</comment>
<dbReference type="PANTHER" id="PTHR13847:SF283">
    <property type="entry name" value="TRNA 5-METHYLAMINOMETHYL-2-THIOURIDINE BIOSYNTHESIS BIFUNCTIONAL PROTEIN MNMC"/>
    <property type="match status" value="1"/>
</dbReference>
<keyword evidence="4 10" id="KW-0808">Transferase</keyword>
<dbReference type="InterPro" id="IPR036188">
    <property type="entry name" value="FAD/NAD-bd_sf"/>
</dbReference>
<comment type="similarity">
    <text evidence="10">In the N-terminal section; belongs to the methyltransferase superfamily. tRNA (mnm(5)s(2)U34)-methyltransferase family.</text>
</comment>
<feature type="domain" description="MnmC-like methyltransferase" evidence="12">
    <location>
        <begin position="121"/>
        <end position="242"/>
    </location>
</feature>
<dbReference type="EMBL" id="JACJFM010000028">
    <property type="protein sequence ID" value="MBB1488432.1"/>
    <property type="molecule type" value="Genomic_DNA"/>
</dbReference>
<dbReference type="Pfam" id="PF01266">
    <property type="entry name" value="DAO"/>
    <property type="match status" value="1"/>
</dbReference>
<protein>
    <recommendedName>
        <fullName evidence="10">tRNA 5-methylaminomethyl-2-thiouridine biosynthesis bifunctional protein MnmC</fullName>
        <shortName evidence="10">tRNA mnm(5)s(2)U biosynthesis bifunctional protein</shortName>
    </recommendedName>
    <domain>
        <recommendedName>
            <fullName evidence="10">tRNA (mnm(5)s(2)U34)-methyltransferase</fullName>
            <ecNumber evidence="10">2.1.1.61</ecNumber>
        </recommendedName>
    </domain>
    <domain>
        <recommendedName>
            <fullName evidence="10">FAD-dependent cmnm(5)s(2)U34 oxidoreductase</fullName>
            <ecNumber evidence="10">1.5.-.-</ecNumber>
        </recommendedName>
    </domain>
</protein>
<evidence type="ECO:0000256" key="5">
    <source>
        <dbReference type="ARBA" id="ARBA00022691"/>
    </source>
</evidence>
<sequence>MPSAQNRYRVLEHASLDWDENSLPVSSEFDDVYFSKASGLEETRYVFLQHNQLPERWQSFPFSPDNAFTIAETGFGTGLNFLCAWQAFLQHAPSDARLHFISVEKYPLRQDDLARSLSLWPELAPLAELLIQAYPLPVPGIHRRHFDHGRVQLTLLQGDATELFSALEARVDAWFLDGFAPAKNPEMWTPELFQAIRRLSDHHTSVATFTAAGIVRHGLKAAGFEIRKTKGFGRKRHMVCGELILENDLPVQSAPAPDAPEITPLPLATPWQQTPWFCPLAQLSNASGPANGKKAQQPHCAVIGAGIAGSTTAHRLASQGYRVTLIEQHQPGQGGSGNRQGVLYIKLGTEPSAHSRFYLAGFEFSRHYLNQYASADTSTTEDGLWKNCGVLQLATSEKEQKRQQSFLQRNEFPEQLLQGVSPDQASDIAGTRLEHSGLYFPGAGWARPAELCHHFSQHPNIELKTGTFVDQLRQTDQSWQLLDSAGNIITEADQVVIACAASASHFAQTAWLPTKSIRGQTTYLQTNTQTPILKSVICHEGYIAPATDQTLCLGASFNLRDDDTGLRESDQRHNLQLLQQAMPDFYQDLQDSHTDITTLDGKTGFRCASPDYVPLAGPVPVYEHYLEHYDRLRHDATRIPQAEPAYYPGLWLNTGHGSRGLASAPLCAEVLSAYIGNNPQPLERDLLNALQPSRFIIRGLMRGRL</sequence>
<feature type="domain" description="FAD dependent oxidoreductase" evidence="11">
    <location>
        <begin position="300"/>
        <end position="672"/>
    </location>
</feature>
<comment type="catalytic activity">
    <reaction evidence="10">
        <text>5-aminomethyl-2-thiouridine(34) in tRNA + S-adenosyl-L-methionine = 5-methylaminomethyl-2-thiouridine(34) in tRNA + S-adenosyl-L-homocysteine + H(+)</text>
        <dbReference type="Rhea" id="RHEA:19569"/>
        <dbReference type="Rhea" id="RHEA-COMP:10195"/>
        <dbReference type="Rhea" id="RHEA-COMP:10197"/>
        <dbReference type="ChEBI" id="CHEBI:15378"/>
        <dbReference type="ChEBI" id="CHEBI:57856"/>
        <dbReference type="ChEBI" id="CHEBI:59789"/>
        <dbReference type="ChEBI" id="CHEBI:74454"/>
        <dbReference type="ChEBI" id="CHEBI:74455"/>
        <dbReference type="EC" id="2.1.1.61"/>
    </reaction>
</comment>
<dbReference type="Pfam" id="PF05430">
    <property type="entry name" value="Methyltransf_30"/>
    <property type="match status" value="1"/>
</dbReference>
<evidence type="ECO:0000256" key="1">
    <source>
        <dbReference type="ARBA" id="ARBA00022490"/>
    </source>
</evidence>
<evidence type="ECO:0000259" key="11">
    <source>
        <dbReference type="Pfam" id="PF01266"/>
    </source>
</evidence>
<dbReference type="InterPro" id="IPR006076">
    <property type="entry name" value="FAD-dep_OxRdtase"/>
</dbReference>
<dbReference type="EC" id="2.1.1.61" evidence="10"/>
<evidence type="ECO:0000313" key="14">
    <source>
        <dbReference type="Proteomes" id="UP000565262"/>
    </source>
</evidence>
<keyword evidence="8 10" id="KW-0560">Oxidoreductase</keyword>
<reference evidence="13 14" key="1">
    <citation type="submission" date="2020-08" db="EMBL/GenBank/DDBJ databases">
        <title>Oceanospirillum sp. nov. isolated from marine sediment.</title>
        <authorList>
            <person name="Ji X."/>
        </authorList>
    </citation>
    <scope>NUCLEOTIDE SEQUENCE [LARGE SCALE GENOMIC DNA]</scope>
    <source>
        <strain evidence="13 14">D5</strain>
    </source>
</reference>
<dbReference type="Gene3D" id="3.30.9.10">
    <property type="entry name" value="D-Amino Acid Oxidase, subunit A, domain 2"/>
    <property type="match status" value="1"/>
</dbReference>
<comment type="similarity">
    <text evidence="10">In the C-terminal section; belongs to the DAO family.</text>
</comment>
<evidence type="ECO:0000256" key="4">
    <source>
        <dbReference type="ARBA" id="ARBA00022679"/>
    </source>
</evidence>
<dbReference type="NCBIfam" id="NF002481">
    <property type="entry name" value="PRK01747.1-2"/>
    <property type="match status" value="1"/>
</dbReference>
<dbReference type="InterPro" id="IPR008471">
    <property type="entry name" value="MnmC-like_methylTransf"/>
</dbReference>
<evidence type="ECO:0000313" key="13">
    <source>
        <dbReference type="EMBL" id="MBB1488432.1"/>
    </source>
</evidence>
<dbReference type="Proteomes" id="UP000565262">
    <property type="component" value="Unassembled WGS sequence"/>
</dbReference>
<feature type="region of interest" description="tRNA (mnm(5)s(2)U34)-methyltransferase" evidence="10">
    <location>
        <begin position="1"/>
        <end position="244"/>
    </location>
</feature>
<dbReference type="GO" id="GO:0004808">
    <property type="term" value="F:tRNA (5-methylaminomethyl-2-thiouridylate)(34)-methyltransferase activity"/>
    <property type="evidence" value="ECO:0007669"/>
    <property type="project" value="UniProtKB-EC"/>
</dbReference>
<keyword evidence="5 10" id="KW-0949">S-adenosyl-L-methionine</keyword>
<dbReference type="AlphaFoldDB" id="A0A839IUR8"/>
<dbReference type="NCBIfam" id="TIGR03197">
    <property type="entry name" value="MnmC_Cterm"/>
    <property type="match status" value="1"/>
</dbReference>
<keyword evidence="6 10" id="KW-0819">tRNA processing</keyword>
<keyword evidence="3 10" id="KW-0285">Flavoprotein</keyword>
<dbReference type="EC" id="1.5.-.-" evidence="10"/>
<name>A0A839IUR8_9GAMM</name>
<evidence type="ECO:0000256" key="3">
    <source>
        <dbReference type="ARBA" id="ARBA00022630"/>
    </source>
</evidence>
<dbReference type="NCBIfam" id="NF033855">
    <property type="entry name" value="tRNA_MNMC2"/>
    <property type="match status" value="1"/>
</dbReference>
<dbReference type="SUPFAM" id="SSF54373">
    <property type="entry name" value="FAD-linked reductases, C-terminal domain"/>
    <property type="match status" value="1"/>
</dbReference>
<dbReference type="PANTHER" id="PTHR13847">
    <property type="entry name" value="SARCOSINE DEHYDROGENASE-RELATED"/>
    <property type="match status" value="1"/>
</dbReference>
<evidence type="ECO:0000256" key="7">
    <source>
        <dbReference type="ARBA" id="ARBA00022827"/>
    </source>
</evidence>
<dbReference type="Gene3D" id="3.40.50.150">
    <property type="entry name" value="Vaccinia Virus protein VP39"/>
    <property type="match status" value="1"/>
</dbReference>
<dbReference type="Gene3D" id="3.50.50.60">
    <property type="entry name" value="FAD/NAD(P)-binding domain"/>
    <property type="match status" value="1"/>
</dbReference>
<accession>A0A839IUR8</accession>
<evidence type="ECO:0000256" key="2">
    <source>
        <dbReference type="ARBA" id="ARBA00022603"/>
    </source>
</evidence>
<dbReference type="HAMAP" id="MF_01102">
    <property type="entry name" value="MnmC"/>
    <property type="match status" value="1"/>
</dbReference>
<organism evidence="13 14">
    <name type="scientific">Oceanospirillum sediminis</name>
    <dbReference type="NCBI Taxonomy" id="2760088"/>
    <lineage>
        <taxon>Bacteria</taxon>
        <taxon>Pseudomonadati</taxon>
        <taxon>Pseudomonadota</taxon>
        <taxon>Gammaproteobacteria</taxon>
        <taxon>Oceanospirillales</taxon>
        <taxon>Oceanospirillaceae</taxon>
        <taxon>Oceanospirillum</taxon>
    </lineage>
</organism>